<dbReference type="Proteomes" id="UP000295727">
    <property type="component" value="Chromosome 3"/>
</dbReference>
<evidence type="ECO:0000313" key="5">
    <source>
        <dbReference type="EMBL" id="QBR01359.1"/>
    </source>
</evidence>
<dbReference type="EMBL" id="CP038150">
    <property type="protein sequence ID" value="QBR01359.1"/>
    <property type="molecule type" value="Genomic_DNA"/>
</dbReference>
<dbReference type="RefSeq" id="WP_134755916.1">
    <property type="nucleotide sequence ID" value="NZ_CP038150.1"/>
</dbReference>
<gene>
    <name evidence="5" type="ORF">E1956_29605</name>
</gene>
<accession>A0A4P7CYI5</accession>
<dbReference type="Gene3D" id="3.30.390.50">
    <property type="entry name" value="CO dehydrogenase flavoprotein, C-terminal domain"/>
    <property type="match status" value="1"/>
</dbReference>
<keyword evidence="2" id="KW-0274">FAD</keyword>
<proteinExistence type="predicted"/>
<evidence type="ECO:0000256" key="2">
    <source>
        <dbReference type="ARBA" id="ARBA00022827"/>
    </source>
</evidence>
<dbReference type="InterPro" id="IPR016166">
    <property type="entry name" value="FAD-bd_PCMH"/>
</dbReference>
<dbReference type="InterPro" id="IPR016169">
    <property type="entry name" value="FAD-bd_PCMH_sub2"/>
</dbReference>
<dbReference type="GO" id="GO:0071949">
    <property type="term" value="F:FAD binding"/>
    <property type="evidence" value="ECO:0007669"/>
    <property type="project" value="InterPro"/>
</dbReference>
<dbReference type="OrthoDB" id="9793944at2"/>
<dbReference type="PROSITE" id="PS51387">
    <property type="entry name" value="FAD_PCMH"/>
    <property type="match status" value="1"/>
</dbReference>
<evidence type="ECO:0000256" key="1">
    <source>
        <dbReference type="ARBA" id="ARBA00022630"/>
    </source>
</evidence>
<feature type="domain" description="FAD-binding PCMH-type" evidence="4">
    <location>
        <begin position="1"/>
        <end position="177"/>
    </location>
</feature>
<dbReference type="Gene3D" id="3.30.43.10">
    <property type="entry name" value="Uridine Diphospho-n-acetylenolpyruvylglucosamine Reductase, domain 2"/>
    <property type="match status" value="1"/>
</dbReference>
<dbReference type="SUPFAM" id="SSF56176">
    <property type="entry name" value="FAD-binding/transporter-associated domain-like"/>
    <property type="match status" value="1"/>
</dbReference>
<organism evidence="5 6">
    <name type="scientific">Paraburkholderia pallida</name>
    <dbReference type="NCBI Taxonomy" id="2547399"/>
    <lineage>
        <taxon>Bacteria</taxon>
        <taxon>Pseudomonadati</taxon>
        <taxon>Pseudomonadota</taxon>
        <taxon>Betaproteobacteria</taxon>
        <taxon>Burkholderiales</taxon>
        <taxon>Burkholderiaceae</taxon>
        <taxon>Paraburkholderia</taxon>
    </lineage>
</organism>
<dbReference type="GO" id="GO:0016491">
    <property type="term" value="F:oxidoreductase activity"/>
    <property type="evidence" value="ECO:0007669"/>
    <property type="project" value="UniProtKB-KW"/>
</dbReference>
<evidence type="ECO:0000256" key="3">
    <source>
        <dbReference type="ARBA" id="ARBA00023002"/>
    </source>
</evidence>
<dbReference type="PANTHER" id="PTHR42659">
    <property type="entry name" value="XANTHINE DEHYDROGENASE SUBUNIT C-RELATED"/>
    <property type="match status" value="1"/>
</dbReference>
<dbReference type="InterPro" id="IPR016167">
    <property type="entry name" value="FAD-bd_PCMH_sub1"/>
</dbReference>
<evidence type="ECO:0000313" key="6">
    <source>
        <dbReference type="Proteomes" id="UP000295727"/>
    </source>
</evidence>
<dbReference type="Pfam" id="PF00941">
    <property type="entry name" value="FAD_binding_5"/>
    <property type="match status" value="1"/>
</dbReference>
<dbReference type="SUPFAM" id="SSF55447">
    <property type="entry name" value="CO dehydrogenase flavoprotein C-terminal domain-like"/>
    <property type="match status" value="1"/>
</dbReference>
<keyword evidence="6" id="KW-1185">Reference proteome</keyword>
<dbReference type="Gene3D" id="3.30.465.10">
    <property type="match status" value="1"/>
</dbReference>
<protein>
    <submittedName>
        <fullName evidence="5">Carbon monoxide dehydrogenase</fullName>
    </submittedName>
</protein>
<dbReference type="InterPro" id="IPR036318">
    <property type="entry name" value="FAD-bd_PCMH-like_sf"/>
</dbReference>
<dbReference type="InterPro" id="IPR002346">
    <property type="entry name" value="Mopterin_DH_FAD-bd"/>
</dbReference>
<name>A0A4P7CYI5_9BURK</name>
<keyword evidence="1" id="KW-0285">Flavoprotein</keyword>
<reference evidence="5 6" key="1">
    <citation type="submission" date="2019-03" db="EMBL/GenBank/DDBJ databases">
        <title>Paraburkholderia sp. 7MH5, isolated from subtropical forest soil.</title>
        <authorList>
            <person name="Gao Z.-H."/>
            <person name="Qiu L.-H."/>
        </authorList>
    </citation>
    <scope>NUCLEOTIDE SEQUENCE [LARGE SCALE GENOMIC DNA]</scope>
    <source>
        <strain evidence="5 6">7MH5</strain>
    </source>
</reference>
<dbReference type="AlphaFoldDB" id="A0A4P7CYI5"/>
<keyword evidence="3" id="KW-0560">Oxidoreductase</keyword>
<dbReference type="InterPro" id="IPR036683">
    <property type="entry name" value="CO_DH_flav_C_dom_sf"/>
</dbReference>
<evidence type="ECO:0000259" key="4">
    <source>
        <dbReference type="PROSITE" id="PS51387"/>
    </source>
</evidence>
<dbReference type="KEGG" id="ppai:E1956_29605"/>
<dbReference type="InterPro" id="IPR051312">
    <property type="entry name" value="Diverse_Substr_Oxidored"/>
</dbReference>
<sequence>MKAAAFDYVMAQTLPEALAALGGQTAGTKPIAGSQSMGPMLNLRLARPRQVIDVSRIPDLRSVSETGDAIRVGAAVTHAEIEDGRHPLLRHPYLQFVAGGIAYRAIRNRGTIGGSLAHADPAADWPLALSALDARIELARSGGTRIVRAADFMLGAFTTLLEEGEMIFAVLLPKLGPSLRWGYYKLCRKTGEFAHASAAAAFDARAGLARVVLGALDGPPVALDDLAQHIAQRGADAATPEALESAVARAMPNADAIDRAMHAATLERCLQQAFGVSNR</sequence>
<dbReference type="PANTHER" id="PTHR42659:SF2">
    <property type="entry name" value="XANTHINE DEHYDROGENASE SUBUNIT C-RELATED"/>
    <property type="match status" value="1"/>
</dbReference>